<organism evidence="1 2">
    <name type="scientific">Pseudomonas syringae pv. actinidiae</name>
    <dbReference type="NCBI Taxonomy" id="103796"/>
    <lineage>
        <taxon>Bacteria</taxon>
        <taxon>Pseudomonadati</taxon>
        <taxon>Pseudomonadota</taxon>
        <taxon>Gammaproteobacteria</taxon>
        <taxon>Pseudomonadales</taxon>
        <taxon>Pseudomonadaceae</taxon>
        <taxon>Pseudomonas</taxon>
        <taxon>Pseudomonas syringae</taxon>
    </lineage>
</organism>
<dbReference type="Proteomes" id="UP000273140">
    <property type="component" value="Unassembled WGS sequence"/>
</dbReference>
<accession>A0A3M4KS87</accession>
<sequence length="364" mass="38891">MRAGRALGQFPVEGKEIFQVLVAPLGRRRGPGHFQAAGDGVATFTGAKFVAPAKALLLKTGCFRLRTNVVGRASTVSLAESVTTGDQRHGLFVIHGHAAEGFADIPRRSDRVRHAFRAFRVHVDQAHLHGGQRVFQITFATGGAAFFVSVVLRLGHQGAVARLLHFLLRAVTLFAAQPGGFGTPIHVFFRFPDIRATTGKTEGLEAHGFQRHVTGEHDQVGPGNLAAVLLLDRPDQATCLVQADVVRPAVERRKPLLTGTGTATAITGAVSTGAVPGHTNEQRAVVAKIRRPPVLRPGHDVAQVLLDRFEVQTLELFGIVKALAHRVGERRMLVQNLQIQLLGPPVTVGGAAAGSVVEGAFRFS</sequence>
<name>A0A3M4KS87_PSESF</name>
<protein>
    <submittedName>
        <fullName evidence="1">Type II secretion system protein C</fullName>
    </submittedName>
</protein>
<evidence type="ECO:0000313" key="1">
    <source>
        <dbReference type="EMBL" id="RMQ32055.1"/>
    </source>
</evidence>
<proteinExistence type="predicted"/>
<comment type="caution">
    <text evidence="1">The sequence shown here is derived from an EMBL/GenBank/DDBJ whole genome shotgun (WGS) entry which is preliminary data.</text>
</comment>
<evidence type="ECO:0000313" key="2">
    <source>
        <dbReference type="Proteomes" id="UP000273140"/>
    </source>
</evidence>
<reference evidence="1 2" key="1">
    <citation type="submission" date="2018-08" db="EMBL/GenBank/DDBJ databases">
        <title>Recombination of ecologically and evolutionarily significant loci maintains genetic cohesion in the Pseudomonas syringae species complex.</title>
        <authorList>
            <person name="Dillon M."/>
            <person name="Thakur S."/>
            <person name="Almeida R.N.D."/>
            <person name="Weir B.S."/>
            <person name="Guttman D.S."/>
        </authorList>
    </citation>
    <scope>NUCLEOTIDE SEQUENCE [LARGE SCALE GENOMIC DNA]</scope>
    <source>
        <strain evidence="1 2">ICMP 19074</strain>
    </source>
</reference>
<dbReference type="EMBL" id="RBRB01000214">
    <property type="protein sequence ID" value="RMQ32055.1"/>
    <property type="molecule type" value="Genomic_DNA"/>
</dbReference>
<gene>
    <name evidence="1" type="ORF">ALQ07_03325</name>
</gene>
<dbReference type="AlphaFoldDB" id="A0A3M4KS87"/>